<dbReference type="HOGENOM" id="CLU_733309_0_0_5"/>
<evidence type="ECO:0000256" key="3">
    <source>
        <dbReference type="ARBA" id="ARBA00022989"/>
    </source>
</evidence>
<feature type="transmembrane region" description="Helical" evidence="5">
    <location>
        <begin position="290"/>
        <end position="314"/>
    </location>
</feature>
<keyword evidence="8" id="KW-1185">Reference proteome</keyword>
<dbReference type="KEGG" id="phl:KKY_3711"/>
<organism evidence="7 8">
    <name type="scientific">Pelagibacterium halotolerans (strain DSM 22347 / JCM 15775 / CGMCC 1.7692 / B2)</name>
    <dbReference type="NCBI Taxonomy" id="1082931"/>
    <lineage>
        <taxon>Bacteria</taxon>
        <taxon>Pseudomonadati</taxon>
        <taxon>Pseudomonadota</taxon>
        <taxon>Alphaproteobacteria</taxon>
        <taxon>Hyphomicrobiales</taxon>
        <taxon>Devosiaceae</taxon>
        <taxon>Pelagibacterium</taxon>
    </lineage>
</organism>
<dbReference type="PANTHER" id="PTHR37422">
    <property type="entry name" value="TEICHURONIC ACID BIOSYNTHESIS PROTEIN TUAE"/>
    <property type="match status" value="1"/>
</dbReference>
<dbReference type="InterPro" id="IPR051533">
    <property type="entry name" value="WaaL-like"/>
</dbReference>
<feature type="transmembrane region" description="Helical" evidence="5">
    <location>
        <begin position="204"/>
        <end position="221"/>
    </location>
</feature>
<keyword evidence="4 5" id="KW-0472">Membrane</keyword>
<feature type="transmembrane region" description="Helical" evidence="5">
    <location>
        <begin position="73"/>
        <end position="93"/>
    </location>
</feature>
<evidence type="ECO:0000313" key="7">
    <source>
        <dbReference type="EMBL" id="AEQ53693.1"/>
    </source>
</evidence>
<evidence type="ECO:0000256" key="5">
    <source>
        <dbReference type="SAM" id="Phobius"/>
    </source>
</evidence>
<feature type="transmembrane region" description="Helical" evidence="5">
    <location>
        <begin position="48"/>
        <end position="67"/>
    </location>
</feature>
<protein>
    <submittedName>
        <fullName evidence="7">Putative membrane protein</fullName>
    </submittedName>
</protein>
<evidence type="ECO:0000313" key="8">
    <source>
        <dbReference type="Proteomes" id="UP000008850"/>
    </source>
</evidence>
<name>G4RBQ2_PELHB</name>
<feature type="domain" description="O-antigen ligase-related" evidence="6">
    <location>
        <begin position="168"/>
        <end position="306"/>
    </location>
</feature>
<dbReference type="AlphaFoldDB" id="G4RBQ2"/>
<feature type="transmembrane region" description="Helical" evidence="5">
    <location>
        <begin position="326"/>
        <end position="344"/>
    </location>
</feature>
<dbReference type="EMBL" id="CP003075">
    <property type="protein sequence ID" value="AEQ53693.1"/>
    <property type="molecule type" value="Genomic_DNA"/>
</dbReference>
<dbReference type="STRING" id="1082931.KKY_3711"/>
<feature type="transmembrane region" description="Helical" evidence="5">
    <location>
        <begin position="181"/>
        <end position="197"/>
    </location>
</feature>
<gene>
    <name evidence="7" type="ordered locus">KKY_3711</name>
</gene>
<dbReference type="Pfam" id="PF04932">
    <property type="entry name" value="Wzy_C"/>
    <property type="match status" value="1"/>
</dbReference>
<evidence type="ECO:0000256" key="4">
    <source>
        <dbReference type="ARBA" id="ARBA00023136"/>
    </source>
</evidence>
<accession>G4RBQ2</accession>
<dbReference type="Proteomes" id="UP000008850">
    <property type="component" value="Chromosome"/>
</dbReference>
<sequence>MFEAIRATLLVSGLVFPGIAAYTAVYLTLACMALSLPRVRPDTLDSRVLLGLAVGLATLFVSILLNGGAPGDWTVLLILLPFVGVLPVAAILDRVTPIQFGTLCLIGALAAAAVGAIDVFALEVRRAGGGNNPIHYASLATMLGFVSLIGAAHARSTARFFFVLGPAAAVAAVLLSESRGPLLAACVLMTIALVVFWRDRAMFMALLALPMAVAIALVASGEGQRAMLLFWDILSERTQESNDQRWLMYNAALKMFLQSPLWGHGYGSFMETARELLPIRERYDNLHSDIANLAAVGGVLGIVAYFGLVFSPLLALLSAAARSDRAIVFLSLALSGGNATLGLTNAILGILPQMTLLVLMLGYLVALEKRAEPAPPQ</sequence>
<evidence type="ECO:0000256" key="1">
    <source>
        <dbReference type="ARBA" id="ARBA00004141"/>
    </source>
</evidence>
<proteinExistence type="predicted"/>
<dbReference type="PANTHER" id="PTHR37422:SF17">
    <property type="entry name" value="O-ANTIGEN LIGASE"/>
    <property type="match status" value="1"/>
</dbReference>
<dbReference type="GO" id="GO:0016020">
    <property type="term" value="C:membrane"/>
    <property type="evidence" value="ECO:0007669"/>
    <property type="project" value="UniProtKB-SubCell"/>
</dbReference>
<feature type="transmembrane region" description="Helical" evidence="5">
    <location>
        <begin position="158"/>
        <end position="175"/>
    </location>
</feature>
<keyword evidence="3 5" id="KW-1133">Transmembrane helix</keyword>
<comment type="subcellular location">
    <subcellularLocation>
        <location evidence="1">Membrane</location>
        <topology evidence="1">Multi-pass membrane protein</topology>
    </subcellularLocation>
</comment>
<dbReference type="PROSITE" id="PS51257">
    <property type="entry name" value="PROKAR_LIPOPROTEIN"/>
    <property type="match status" value="1"/>
</dbReference>
<dbReference type="RefSeq" id="WP_014132837.1">
    <property type="nucleotide sequence ID" value="NC_016078.1"/>
</dbReference>
<reference evidence="7 8" key="1">
    <citation type="journal article" date="2012" name="J. Bacteriol.">
        <title>Complete genome sequence of Pelagibacterium halotolerans B2T.</title>
        <authorList>
            <person name="Huo Y.Y."/>
            <person name="Cheng H."/>
            <person name="Han X.F."/>
            <person name="Jiang X.W."/>
            <person name="Sun C."/>
            <person name="Zhang X.Q."/>
            <person name="Zhu X.F."/>
            <person name="Liu Y.F."/>
            <person name="Li P.F."/>
            <person name="Ni P.X."/>
            <person name="Wu M."/>
        </authorList>
    </citation>
    <scope>NUCLEOTIDE SEQUENCE [LARGE SCALE GENOMIC DNA]</scope>
    <source>
        <strain evidence="8">DSM 22347 / JCM 15775 / CGMCC 1.7692 / B2</strain>
    </source>
</reference>
<evidence type="ECO:0000259" key="6">
    <source>
        <dbReference type="Pfam" id="PF04932"/>
    </source>
</evidence>
<keyword evidence="2 5" id="KW-0812">Transmembrane</keyword>
<dbReference type="eggNOG" id="COG3307">
    <property type="taxonomic scope" value="Bacteria"/>
</dbReference>
<dbReference type="InterPro" id="IPR007016">
    <property type="entry name" value="O-antigen_ligase-rel_domated"/>
</dbReference>
<feature type="transmembrane region" description="Helical" evidence="5">
    <location>
        <begin position="134"/>
        <end position="151"/>
    </location>
</feature>
<feature type="transmembrane region" description="Helical" evidence="5">
    <location>
        <begin position="14"/>
        <end position="36"/>
    </location>
</feature>
<evidence type="ECO:0000256" key="2">
    <source>
        <dbReference type="ARBA" id="ARBA00022692"/>
    </source>
</evidence>
<feature type="transmembrane region" description="Helical" evidence="5">
    <location>
        <begin position="100"/>
        <end position="122"/>
    </location>
</feature>